<keyword evidence="3" id="KW-0808">Transferase</keyword>
<dbReference type="Pfam" id="PF13439">
    <property type="entry name" value="Glyco_transf_4"/>
    <property type="match status" value="1"/>
</dbReference>
<feature type="domain" description="Glycosyltransferase subfamily 4-like N-terminal" evidence="2">
    <location>
        <begin position="15"/>
        <end position="168"/>
    </location>
</feature>
<dbReference type="CDD" id="cd03801">
    <property type="entry name" value="GT4_PimA-like"/>
    <property type="match status" value="1"/>
</dbReference>
<dbReference type="InterPro" id="IPR001296">
    <property type="entry name" value="Glyco_trans_1"/>
</dbReference>
<dbReference type="EC" id="2.4.1.-" evidence="3"/>
<evidence type="ECO:0000259" key="2">
    <source>
        <dbReference type="Pfam" id="PF13439"/>
    </source>
</evidence>
<reference evidence="3" key="1">
    <citation type="submission" date="2019-08" db="EMBL/GenBank/DDBJ databases">
        <authorList>
            <person name="Kucharzyk K."/>
            <person name="Murdoch R.W."/>
            <person name="Higgins S."/>
            <person name="Loffler F."/>
        </authorList>
    </citation>
    <scope>NUCLEOTIDE SEQUENCE</scope>
</reference>
<sequence>MKKNNILQVFSSSFWGGGELYVYDLSKRLIEDHHKVICIYKKSRIITDKLESANIPYYNLPLCGVFDLFSALKISKIIREESIDIIHVHNFKTLFPIVYAKIISKKKPKIILSRHLIKKAKNNPLYNFLYSKIDKIIFVSNMAREEFLLSNPRIEKSKTLVIHNSIKPKEKHNYTFNIKEEYNINNDALLVTFTGRIVPDKGVDILIKAFSKLKSENTYLIIAGSGQEEYLKGLNKLVLENNLTSRVIFLGFVGDIKSVINQSDIGVFPSVWREPFGLSIIEFMQEGKAVITTNNGAQKEYIINNETGILVEPGNVEQLSNSLETLINNKQLREEIGQKGKIYFEKELSYEQFYKKIISTYNI</sequence>
<dbReference type="Pfam" id="PF00534">
    <property type="entry name" value="Glycos_transf_1"/>
    <property type="match status" value="1"/>
</dbReference>
<protein>
    <submittedName>
        <fullName evidence="3">N-acetyl-alpha-D-glucosaminyl L-malate synthase</fullName>
        <ecNumber evidence="3">2.4.1.-</ecNumber>
    </submittedName>
</protein>
<evidence type="ECO:0000313" key="3">
    <source>
        <dbReference type="EMBL" id="MPL70082.1"/>
    </source>
</evidence>
<gene>
    <name evidence="3" type="primary">bshA_2</name>
    <name evidence="3" type="ORF">SDC9_15833</name>
</gene>
<organism evidence="3">
    <name type="scientific">bioreactor metagenome</name>
    <dbReference type="NCBI Taxonomy" id="1076179"/>
    <lineage>
        <taxon>unclassified sequences</taxon>
        <taxon>metagenomes</taxon>
        <taxon>ecological metagenomes</taxon>
    </lineage>
</organism>
<feature type="domain" description="Glycosyl transferase family 1" evidence="1">
    <location>
        <begin position="177"/>
        <end position="341"/>
    </location>
</feature>
<keyword evidence="3" id="KW-0328">Glycosyltransferase</keyword>
<accession>A0A644TV58</accession>
<name>A0A644TV58_9ZZZZ</name>
<dbReference type="PANTHER" id="PTHR12526:SF634">
    <property type="entry name" value="BLL3361 PROTEIN"/>
    <property type="match status" value="1"/>
</dbReference>
<dbReference type="GO" id="GO:0016757">
    <property type="term" value="F:glycosyltransferase activity"/>
    <property type="evidence" value="ECO:0007669"/>
    <property type="project" value="UniProtKB-KW"/>
</dbReference>
<dbReference type="PANTHER" id="PTHR12526">
    <property type="entry name" value="GLYCOSYLTRANSFERASE"/>
    <property type="match status" value="1"/>
</dbReference>
<evidence type="ECO:0000259" key="1">
    <source>
        <dbReference type="Pfam" id="PF00534"/>
    </source>
</evidence>
<dbReference type="Gene3D" id="3.40.50.2000">
    <property type="entry name" value="Glycogen Phosphorylase B"/>
    <property type="match status" value="2"/>
</dbReference>
<dbReference type="InterPro" id="IPR028098">
    <property type="entry name" value="Glyco_trans_4-like_N"/>
</dbReference>
<dbReference type="SUPFAM" id="SSF53756">
    <property type="entry name" value="UDP-Glycosyltransferase/glycogen phosphorylase"/>
    <property type="match status" value="1"/>
</dbReference>
<proteinExistence type="predicted"/>
<dbReference type="EMBL" id="VSSQ01000051">
    <property type="protein sequence ID" value="MPL70082.1"/>
    <property type="molecule type" value="Genomic_DNA"/>
</dbReference>
<dbReference type="AlphaFoldDB" id="A0A644TV58"/>
<comment type="caution">
    <text evidence="3">The sequence shown here is derived from an EMBL/GenBank/DDBJ whole genome shotgun (WGS) entry which is preliminary data.</text>
</comment>